<dbReference type="GO" id="GO:0022857">
    <property type="term" value="F:transmembrane transporter activity"/>
    <property type="evidence" value="ECO:0007669"/>
    <property type="project" value="InterPro"/>
</dbReference>
<dbReference type="InterPro" id="IPR050549">
    <property type="entry name" value="MFS_Trehalose_Transporter"/>
</dbReference>
<feature type="transmembrane region" description="Helical" evidence="6">
    <location>
        <begin position="440"/>
        <end position="460"/>
    </location>
</feature>
<feature type="transmembrane region" description="Helical" evidence="6">
    <location>
        <begin position="344"/>
        <end position="365"/>
    </location>
</feature>
<keyword evidence="8" id="KW-0762">Sugar transport</keyword>
<protein>
    <submittedName>
        <fullName evidence="8">Sugar transporter</fullName>
    </submittedName>
</protein>
<keyword evidence="4 6" id="KW-0472">Membrane</keyword>
<feature type="transmembrane region" description="Helical" evidence="6">
    <location>
        <begin position="308"/>
        <end position="332"/>
    </location>
</feature>
<comment type="subcellular location">
    <subcellularLocation>
        <location evidence="1">Membrane</location>
        <topology evidence="1">Multi-pass membrane protein</topology>
    </subcellularLocation>
</comment>
<dbReference type="PANTHER" id="PTHR48021">
    <property type="match status" value="1"/>
</dbReference>
<gene>
    <name evidence="8" type="primary">NlST</name>
</gene>
<dbReference type="SUPFAM" id="SSF103473">
    <property type="entry name" value="MFS general substrate transporter"/>
    <property type="match status" value="1"/>
</dbReference>
<dbReference type="PROSITE" id="PS50850">
    <property type="entry name" value="MFS"/>
    <property type="match status" value="1"/>
</dbReference>
<feature type="transmembrane region" description="Helical" evidence="6">
    <location>
        <begin position="158"/>
        <end position="179"/>
    </location>
</feature>
<evidence type="ECO:0000256" key="2">
    <source>
        <dbReference type="ARBA" id="ARBA00022692"/>
    </source>
</evidence>
<name>A0A0A8J7H4_NILLU</name>
<keyword evidence="3 6" id="KW-1133">Transmembrane helix</keyword>
<dbReference type="Gene3D" id="1.20.1250.20">
    <property type="entry name" value="MFS general substrate transporter like domains"/>
    <property type="match status" value="1"/>
</dbReference>
<feature type="transmembrane region" description="Helical" evidence="6">
    <location>
        <begin position="404"/>
        <end position="428"/>
    </location>
</feature>
<reference evidence="8" key="1">
    <citation type="submission" date="2014-01" db="EMBL/GenBank/DDBJ databases">
        <title>Herbivory-induced expression of glucose transporter gene of the brown planthopper, Nilaparvata lugens.</title>
        <authorList>
            <person name="Kikuta S."/>
            <person name="Kobayashi T."/>
            <person name="Kikawada T."/>
            <person name="Suetsugu Y."/>
            <person name="Sato R."/>
            <person name="Nakashima R."/>
            <person name="Noda H."/>
        </authorList>
    </citation>
    <scope>NUCLEOTIDE SEQUENCE</scope>
    <source>
        <strain evidence="8">Nlst41</strain>
    </source>
</reference>
<evidence type="ECO:0000256" key="5">
    <source>
        <dbReference type="SAM" id="MobiDB-lite"/>
    </source>
</evidence>
<dbReference type="FunFam" id="1.20.1250.20:FF:000249">
    <property type="entry name" value="facilitated trehalose transporter Tret1"/>
    <property type="match status" value="1"/>
</dbReference>
<evidence type="ECO:0000259" key="7">
    <source>
        <dbReference type="PROSITE" id="PS50850"/>
    </source>
</evidence>
<dbReference type="OrthoDB" id="6612291at2759"/>
<feature type="domain" description="Major facilitator superfamily (MFS) profile" evidence="7">
    <location>
        <begin position="62"/>
        <end position="496"/>
    </location>
</feature>
<dbReference type="InterPro" id="IPR036259">
    <property type="entry name" value="MFS_trans_sf"/>
</dbReference>
<evidence type="ECO:0000256" key="6">
    <source>
        <dbReference type="SAM" id="Phobius"/>
    </source>
</evidence>
<proteinExistence type="evidence at transcript level"/>
<dbReference type="EMBL" id="AB901070">
    <property type="protein sequence ID" value="BAQ02370.1"/>
    <property type="molecule type" value="mRNA"/>
</dbReference>
<organism evidence="8">
    <name type="scientific">Nilaparvata lugens</name>
    <name type="common">Brown planthopper</name>
    <dbReference type="NCBI Taxonomy" id="108931"/>
    <lineage>
        <taxon>Eukaryota</taxon>
        <taxon>Metazoa</taxon>
        <taxon>Ecdysozoa</taxon>
        <taxon>Arthropoda</taxon>
        <taxon>Hexapoda</taxon>
        <taxon>Insecta</taxon>
        <taxon>Pterygota</taxon>
        <taxon>Neoptera</taxon>
        <taxon>Paraneoptera</taxon>
        <taxon>Hemiptera</taxon>
        <taxon>Auchenorrhyncha</taxon>
        <taxon>Fulgoroidea</taxon>
        <taxon>Delphacidae</taxon>
        <taxon>Delphacinae</taxon>
        <taxon>Nilaparvata</taxon>
    </lineage>
</organism>
<keyword evidence="8" id="KW-0813">Transport</keyword>
<accession>A0A0A8J7H4</accession>
<dbReference type="InterPro" id="IPR020846">
    <property type="entry name" value="MFS_dom"/>
</dbReference>
<feature type="transmembrane region" description="Helical" evidence="6">
    <location>
        <begin position="472"/>
        <end position="492"/>
    </location>
</feature>
<dbReference type="PANTHER" id="PTHR48021:SF24">
    <property type="entry name" value="MAJOR FACILITATOR SUPERFAMILY (MFS) PROFILE DOMAIN-CONTAINING PROTEIN"/>
    <property type="match status" value="1"/>
</dbReference>
<feature type="transmembrane region" description="Helical" evidence="6">
    <location>
        <begin position="191"/>
        <end position="212"/>
    </location>
</feature>
<evidence type="ECO:0000256" key="1">
    <source>
        <dbReference type="ARBA" id="ARBA00004141"/>
    </source>
</evidence>
<feature type="region of interest" description="Disordered" evidence="5">
    <location>
        <begin position="1"/>
        <end position="32"/>
    </location>
</feature>
<dbReference type="InterPro" id="IPR005828">
    <property type="entry name" value="MFS_sugar_transport-like"/>
</dbReference>
<feature type="transmembrane region" description="Helical" evidence="6">
    <location>
        <begin position="105"/>
        <end position="125"/>
    </location>
</feature>
<dbReference type="AlphaFoldDB" id="A0A0A8J7H4"/>
<evidence type="ECO:0000256" key="3">
    <source>
        <dbReference type="ARBA" id="ARBA00022989"/>
    </source>
</evidence>
<feature type="transmembrane region" description="Helical" evidence="6">
    <location>
        <begin position="218"/>
        <end position="237"/>
    </location>
</feature>
<dbReference type="GO" id="GO:0016020">
    <property type="term" value="C:membrane"/>
    <property type="evidence" value="ECO:0007669"/>
    <property type="project" value="UniProtKB-SubCell"/>
</dbReference>
<evidence type="ECO:0000313" key="8">
    <source>
        <dbReference type="EMBL" id="BAQ02370.1"/>
    </source>
</evidence>
<feature type="transmembrane region" description="Helical" evidence="6">
    <location>
        <begin position="62"/>
        <end position="85"/>
    </location>
</feature>
<dbReference type="Pfam" id="PF00083">
    <property type="entry name" value="Sugar_tr"/>
    <property type="match status" value="1"/>
</dbReference>
<feature type="transmembrane region" description="Helical" evidence="6">
    <location>
        <begin position="132"/>
        <end position="152"/>
    </location>
</feature>
<evidence type="ECO:0000256" key="4">
    <source>
        <dbReference type="ARBA" id="ARBA00023136"/>
    </source>
</evidence>
<keyword evidence="2 6" id="KW-0812">Transmembrane</keyword>
<dbReference type="PRINTS" id="PR00171">
    <property type="entry name" value="SUGRTRNSPORT"/>
</dbReference>
<sequence length="535" mass="58987">MTTTSLKPEETKQLNPKDGSKQAELQPPSSQEEPASQIAASYFDISFQPNEQVTLNSVLPQIFACVSAASFHFPVGVVVAFSAILIPQLEHERSDIKVTKEETAWIASLVVLVVPVGALITGYLVDKIGRLNTIRLCAVPYIVGWVLIASASTLKMILIGRFLTGFTLAMGPSPAVVYITEVARPDLRGALICTGPFMTSVGMVVIYSLGAVMDWRSVAWISIIFCLGPIILMYIFSPESPAWLLSKGHADKALKSLVYLARNDKQGGLPERQLAEMRKENDQNQSKNNNVFARLGRAVCSPNCYKPFIILICLFTFQQFSGIYITIFYAVTFFQDVGGDFNPYMSTVFIGVVRGLVGLLTSYLLRKFGRRPLFIFSSFGMAVSMAISGYYTRLIALGESESSLIPITCILLYMSFGVTGLMTIPWTMTAELYPLEYRGLAQGMTISVAHVIMFTAVQIYRPMSEALGGAFAVQWLFGGVSLLSIVFVLLFLPETHKKMLSEIQDYFTHNTVYLLRDKNVPTNTNSTATNNNAIV</sequence>
<feature type="transmembrane region" description="Helical" evidence="6">
    <location>
        <begin position="372"/>
        <end position="392"/>
    </location>
</feature>
<dbReference type="InterPro" id="IPR003663">
    <property type="entry name" value="Sugar/inositol_transpt"/>
</dbReference>